<dbReference type="GO" id="GO:0003676">
    <property type="term" value="F:nucleic acid binding"/>
    <property type="evidence" value="ECO:0007669"/>
    <property type="project" value="InterPro"/>
</dbReference>
<proteinExistence type="predicted"/>
<evidence type="ECO:0000313" key="1">
    <source>
        <dbReference type="EMBL" id="KAF0717195.1"/>
    </source>
</evidence>
<evidence type="ECO:0000313" key="2">
    <source>
        <dbReference type="EMBL" id="VFT79645.1"/>
    </source>
</evidence>
<dbReference type="EMBL" id="VJMH01000286">
    <property type="protein sequence ID" value="KAF0717195.1"/>
    <property type="molecule type" value="Genomic_DNA"/>
</dbReference>
<organism evidence="2 3">
    <name type="scientific">Aphanomyces stellatus</name>
    <dbReference type="NCBI Taxonomy" id="120398"/>
    <lineage>
        <taxon>Eukaryota</taxon>
        <taxon>Sar</taxon>
        <taxon>Stramenopiles</taxon>
        <taxon>Oomycota</taxon>
        <taxon>Saprolegniomycetes</taxon>
        <taxon>Saprolegniales</taxon>
        <taxon>Verrucalvaceae</taxon>
        <taxon>Aphanomyces</taxon>
    </lineage>
</organism>
<dbReference type="AlphaFoldDB" id="A0A485K8B3"/>
<evidence type="ECO:0000313" key="3">
    <source>
        <dbReference type="Proteomes" id="UP000332933"/>
    </source>
</evidence>
<protein>
    <submittedName>
        <fullName evidence="2">Aste57867_2445 protein</fullName>
    </submittedName>
</protein>
<dbReference type="Gene3D" id="3.30.420.10">
    <property type="entry name" value="Ribonuclease H-like superfamily/Ribonuclease H"/>
    <property type="match status" value="1"/>
</dbReference>
<name>A0A485K8B3_9STRA</name>
<keyword evidence="3" id="KW-1185">Reference proteome</keyword>
<accession>A0A485K8B3</accession>
<dbReference type="InterPro" id="IPR036397">
    <property type="entry name" value="RNaseH_sf"/>
</dbReference>
<dbReference type="Proteomes" id="UP000332933">
    <property type="component" value="Unassembled WGS sequence"/>
</dbReference>
<dbReference type="EMBL" id="CAADRA010000286">
    <property type="protein sequence ID" value="VFT79645.1"/>
    <property type="molecule type" value="Genomic_DNA"/>
</dbReference>
<gene>
    <name evidence="2" type="primary">Aste57867_2445</name>
    <name evidence="1" type="ORF">As57867_002439</name>
    <name evidence="2" type="ORF">ASTE57867_2445</name>
</gene>
<dbReference type="PANTHER" id="PTHR47169">
    <property type="entry name" value="OS01G0541250 PROTEIN"/>
    <property type="match status" value="1"/>
</dbReference>
<dbReference type="OrthoDB" id="113327at2759"/>
<dbReference type="PANTHER" id="PTHR47169:SF2">
    <property type="entry name" value="OS01G0541250 PROTEIN"/>
    <property type="match status" value="1"/>
</dbReference>
<reference evidence="1" key="2">
    <citation type="submission" date="2019-06" db="EMBL/GenBank/DDBJ databases">
        <title>Genomics analysis of Aphanomyces spp. identifies a new class of oomycete effector associated with host adaptation.</title>
        <authorList>
            <person name="Gaulin E."/>
        </authorList>
    </citation>
    <scope>NUCLEOTIDE SEQUENCE</scope>
    <source>
        <strain evidence="1">CBS 578.67</strain>
    </source>
</reference>
<reference evidence="2 3" key="1">
    <citation type="submission" date="2019-03" db="EMBL/GenBank/DDBJ databases">
        <authorList>
            <person name="Gaulin E."/>
            <person name="Dumas B."/>
        </authorList>
    </citation>
    <scope>NUCLEOTIDE SEQUENCE [LARGE SCALE GENOMIC DNA]</scope>
    <source>
        <strain evidence="2">CBS 568.67</strain>
    </source>
</reference>
<sequence length="210" mass="22987">MRIRFFDGNIGIWPFVEKSVAQRTSKKSPKGTIVTTPQSVDADVYKNVIINNVIPAIQDRFPKGGCPGGVFVQQDNASPHKAMTTDLLRGHGVMNISMANQLANSPDFNVLDLGFFNAIQSLQQKKQSKSIDDLISVVEASFYELPAASLGKNFVTLQKVMELAMQDGGGNNYKLPHMRKDAIIKDMASFNVKCDPLIHASASSQLNCLT</sequence>